<dbReference type="OrthoDB" id="5125627at2"/>
<evidence type="ECO:0000313" key="3">
    <source>
        <dbReference type="EMBL" id="KIC63978.1"/>
    </source>
</evidence>
<feature type="transmembrane region" description="Helical" evidence="1">
    <location>
        <begin position="52"/>
        <end position="72"/>
    </location>
</feature>
<feature type="chain" id="PRO_5002103042" description="Permease" evidence="2">
    <location>
        <begin position="20"/>
        <end position="230"/>
    </location>
</feature>
<feature type="transmembrane region" description="Helical" evidence="1">
    <location>
        <begin position="177"/>
        <end position="193"/>
    </location>
</feature>
<feature type="signal peptide" evidence="2">
    <location>
        <begin position="1"/>
        <end position="19"/>
    </location>
</feature>
<dbReference type="InterPro" id="IPR010699">
    <property type="entry name" value="DUF1275"/>
</dbReference>
<dbReference type="RefSeq" id="WP_039365563.1">
    <property type="nucleotide sequence ID" value="NZ_JWTA01000004.1"/>
</dbReference>
<feature type="transmembrane region" description="Helical" evidence="1">
    <location>
        <begin position="84"/>
        <end position="102"/>
    </location>
</feature>
<organism evidence="3 4">
    <name type="scientific">Chryseobacterium taiwanense</name>
    <dbReference type="NCBI Taxonomy" id="363331"/>
    <lineage>
        <taxon>Bacteria</taxon>
        <taxon>Pseudomonadati</taxon>
        <taxon>Bacteroidota</taxon>
        <taxon>Flavobacteriia</taxon>
        <taxon>Flavobacteriales</taxon>
        <taxon>Weeksellaceae</taxon>
        <taxon>Chryseobacterium group</taxon>
        <taxon>Chryseobacterium</taxon>
    </lineage>
</organism>
<keyword evidence="1" id="KW-0472">Membrane</keyword>
<evidence type="ECO:0008006" key="5">
    <source>
        <dbReference type="Google" id="ProtNLM"/>
    </source>
</evidence>
<keyword evidence="2" id="KW-0732">Signal</keyword>
<sequence>MKKDAIFYSSLLMAFSAGFVDTSTFTVADGLFSAHITGNFVVFAYKLSHHHTLSDFTNLVSFPVFISAVILTRKIDNIYKNERGIFASIGFFLIIAGCIAFLLKQNHIETGFIYHLMLMLIVFAMGIQNTANRLYANSTFGSTTVMTGNVTKALLDFFSYFSTQHTLEKLIELKKSLVLLTGFLIGCLLGALISSTFGLVSMLIPAVLIVTYYMLLSKDSLFLKPTSHKS</sequence>
<keyword evidence="4" id="KW-1185">Reference proteome</keyword>
<feature type="transmembrane region" description="Helical" evidence="1">
    <location>
        <begin position="108"/>
        <end position="127"/>
    </location>
</feature>
<evidence type="ECO:0000313" key="4">
    <source>
        <dbReference type="Proteomes" id="UP000031167"/>
    </source>
</evidence>
<name>A0A0B4EBG7_9FLAO</name>
<reference evidence="3 4" key="1">
    <citation type="submission" date="2014-12" db="EMBL/GenBank/DDBJ databases">
        <title>Genome sequencing of Chryseobacterium taiwanense TPW19.</title>
        <authorList>
            <person name="Tan P.W."/>
            <person name="Chan K.-G."/>
        </authorList>
    </citation>
    <scope>NUCLEOTIDE SEQUENCE [LARGE SCALE GENOMIC DNA]</scope>
    <source>
        <strain evidence="3 4">TPW19</strain>
    </source>
</reference>
<feature type="transmembrane region" description="Helical" evidence="1">
    <location>
        <begin position="199"/>
        <end position="216"/>
    </location>
</feature>
<proteinExistence type="predicted"/>
<dbReference type="EMBL" id="JWTA01000004">
    <property type="protein sequence ID" value="KIC63978.1"/>
    <property type="molecule type" value="Genomic_DNA"/>
</dbReference>
<keyword evidence="1" id="KW-1133">Transmembrane helix</keyword>
<dbReference type="Pfam" id="PF06912">
    <property type="entry name" value="DUF1275"/>
    <property type="match status" value="1"/>
</dbReference>
<evidence type="ECO:0000256" key="1">
    <source>
        <dbReference type="SAM" id="Phobius"/>
    </source>
</evidence>
<accession>A0A0B4EBG7</accession>
<keyword evidence="1" id="KW-0812">Transmembrane</keyword>
<dbReference type="STRING" id="363331.RM51_04420"/>
<dbReference type="PANTHER" id="PTHR37314">
    <property type="entry name" value="SLR0142 PROTEIN"/>
    <property type="match status" value="1"/>
</dbReference>
<comment type="caution">
    <text evidence="3">The sequence shown here is derived from an EMBL/GenBank/DDBJ whole genome shotgun (WGS) entry which is preliminary data.</text>
</comment>
<dbReference type="AlphaFoldDB" id="A0A0B4EBG7"/>
<dbReference type="Proteomes" id="UP000031167">
    <property type="component" value="Unassembled WGS sequence"/>
</dbReference>
<evidence type="ECO:0000256" key="2">
    <source>
        <dbReference type="SAM" id="SignalP"/>
    </source>
</evidence>
<dbReference type="PANTHER" id="PTHR37314:SF5">
    <property type="entry name" value="SLR0142 PROTEIN"/>
    <property type="match status" value="1"/>
</dbReference>
<gene>
    <name evidence="3" type="ORF">RM51_04420</name>
</gene>
<protein>
    <recommendedName>
        <fullName evidence="5">Permease</fullName>
    </recommendedName>
</protein>